<dbReference type="Gene3D" id="3.40.50.300">
    <property type="entry name" value="P-loop containing nucleotide triphosphate hydrolases"/>
    <property type="match status" value="1"/>
</dbReference>
<dbReference type="EMBL" id="MH925094">
    <property type="protein sequence ID" value="QAY02174.1"/>
    <property type="molecule type" value="Genomic_DNA"/>
</dbReference>
<reference evidence="1 2" key="1">
    <citation type="submission" date="2018-09" db="EMBL/GenBank/DDBJ databases">
        <title>Characterization and complete genomic analysis of VspSw_1.</title>
        <authorList>
            <person name="Chen L."/>
        </authorList>
    </citation>
    <scope>NUCLEOTIDE SEQUENCE [LARGE SCALE GENOMIC DNA]</scope>
</reference>
<dbReference type="PANTHER" id="PTHR13308:SF40">
    <property type="entry name" value="NEDD4-BINDING PROTEIN 2-LIKE 1"/>
    <property type="match status" value="1"/>
</dbReference>
<dbReference type="SUPFAM" id="SSF52540">
    <property type="entry name" value="P-loop containing nucleoside triphosphate hydrolases"/>
    <property type="match status" value="1"/>
</dbReference>
<dbReference type="InterPro" id="IPR027417">
    <property type="entry name" value="P-loop_NTPase"/>
</dbReference>
<dbReference type="InterPro" id="IPR026302">
    <property type="entry name" value="NEDD4-bd_p2"/>
</dbReference>
<organism evidence="1 2">
    <name type="scientific">Vibrio phage VspSw_1</name>
    <dbReference type="NCBI Taxonomy" id="2484249"/>
    <lineage>
        <taxon>Viruses</taxon>
        <taxon>Duplodnaviria</taxon>
        <taxon>Heunggongvirae</taxon>
        <taxon>Uroviricota</taxon>
        <taxon>Caudoviricetes</taxon>
        <taxon>Demerecviridae</taxon>
        <taxon>Pogseptimavirus</taxon>
        <taxon>Pogseptimavirus VspSw1</taxon>
    </lineage>
</organism>
<gene>
    <name evidence="1" type="ORF">VspSw1_105</name>
</gene>
<dbReference type="Proteomes" id="UP000290327">
    <property type="component" value="Segment"/>
</dbReference>
<evidence type="ECO:0000313" key="2">
    <source>
        <dbReference type="Proteomes" id="UP000290327"/>
    </source>
</evidence>
<dbReference type="Pfam" id="PF13671">
    <property type="entry name" value="AAA_33"/>
    <property type="match status" value="1"/>
</dbReference>
<dbReference type="PANTHER" id="PTHR13308">
    <property type="entry name" value="NEDD4-BINDING PROTEIN 2-LIKE 1"/>
    <property type="match status" value="1"/>
</dbReference>
<evidence type="ECO:0000313" key="1">
    <source>
        <dbReference type="EMBL" id="QAY02174.1"/>
    </source>
</evidence>
<name>A0A411BKP1_9CAUD</name>
<accession>A0A411BKP1</accession>
<proteinExistence type="predicted"/>
<keyword evidence="2" id="KW-1185">Reference proteome</keyword>
<sequence>MKTLYLIRGVSGSGKTTMAKTLEAALPDAVAYAADDFFYDAQGNYNWERKQLGRAHNWCVTQVARALADTHVENVIVHNTFSTDKEVRPYIEMAEDFGARIVSLAVENRHGNCSVHNVPEATLERQRRCLRDSLKL</sequence>
<protein>
    <submittedName>
        <fullName evidence="1">Uncharacterized protein</fullName>
    </submittedName>
</protein>